<feature type="modified residue" description="4-aspartylphosphate" evidence="1">
    <location>
        <position position="52"/>
    </location>
</feature>
<reference evidence="3 4" key="1">
    <citation type="submission" date="2019-08" db="EMBL/GenBank/DDBJ databases">
        <authorList>
            <person name="Seo Y.L."/>
        </authorList>
    </citation>
    <scope>NUCLEOTIDE SEQUENCE [LARGE SCALE GENOMIC DNA]</scope>
    <source>
        <strain evidence="3 4">MaA-C15</strain>
    </source>
</reference>
<dbReference type="Proteomes" id="UP000323258">
    <property type="component" value="Unassembled WGS sequence"/>
</dbReference>
<dbReference type="InterPro" id="IPR001789">
    <property type="entry name" value="Sig_transdc_resp-reg_receiver"/>
</dbReference>
<evidence type="ECO:0000313" key="3">
    <source>
        <dbReference type="EMBL" id="TYR34991.1"/>
    </source>
</evidence>
<keyword evidence="4" id="KW-1185">Reference proteome</keyword>
<dbReference type="InterPro" id="IPR011006">
    <property type="entry name" value="CheY-like_superfamily"/>
</dbReference>
<dbReference type="Pfam" id="PF00072">
    <property type="entry name" value="Response_reg"/>
    <property type="match status" value="1"/>
</dbReference>
<accession>A0A5D4H1S6</accession>
<evidence type="ECO:0000259" key="2">
    <source>
        <dbReference type="PROSITE" id="PS50110"/>
    </source>
</evidence>
<evidence type="ECO:0000313" key="4">
    <source>
        <dbReference type="Proteomes" id="UP000323258"/>
    </source>
</evidence>
<dbReference type="SUPFAM" id="SSF52172">
    <property type="entry name" value="CheY-like"/>
    <property type="match status" value="1"/>
</dbReference>
<dbReference type="PROSITE" id="PS50110">
    <property type="entry name" value="RESPONSE_REGULATORY"/>
    <property type="match status" value="1"/>
</dbReference>
<dbReference type="AlphaFoldDB" id="A0A5D4H1S6"/>
<evidence type="ECO:0000256" key="1">
    <source>
        <dbReference type="PROSITE-ProRule" id="PRU00169"/>
    </source>
</evidence>
<comment type="caution">
    <text evidence="3">The sequence shown here is derived from an EMBL/GenBank/DDBJ whole genome shotgun (WGS) entry which is preliminary data.</text>
</comment>
<dbReference type="OrthoDB" id="582170at2"/>
<feature type="domain" description="Response regulatory" evidence="2">
    <location>
        <begin position="2"/>
        <end position="111"/>
    </location>
</feature>
<sequence length="117" mass="12866">MHVLVMEDEFLIAMDVEELCREHGAADVTIVRRLDELGGRSIEQEVNVAILDVMLGGTSTTDFARTLTQHRIPFVFATGYTDFEEHVDAGVEVVGKPYSAAELIAALERAMARSNKG</sequence>
<organism evidence="3 4">
    <name type="scientific">Neoaquamicrobium microcysteis</name>
    <dbReference type="NCBI Taxonomy" id="2682781"/>
    <lineage>
        <taxon>Bacteria</taxon>
        <taxon>Pseudomonadati</taxon>
        <taxon>Pseudomonadota</taxon>
        <taxon>Alphaproteobacteria</taxon>
        <taxon>Hyphomicrobiales</taxon>
        <taxon>Phyllobacteriaceae</taxon>
        <taxon>Neoaquamicrobium</taxon>
    </lineage>
</organism>
<protein>
    <submittedName>
        <fullName evidence="3">Response regulator</fullName>
    </submittedName>
</protein>
<name>A0A5D4H1S6_9HYPH</name>
<reference evidence="3 4" key="2">
    <citation type="submission" date="2019-09" db="EMBL/GenBank/DDBJ databases">
        <title>Mesorhizobium sp. MaA-C15 isolated from Microcystis aeruginosa.</title>
        <authorList>
            <person name="Jeong S.E."/>
            <person name="Jin H.M."/>
            <person name="Jeon C.O."/>
        </authorList>
    </citation>
    <scope>NUCLEOTIDE SEQUENCE [LARGE SCALE GENOMIC DNA]</scope>
    <source>
        <strain evidence="3 4">MaA-C15</strain>
    </source>
</reference>
<dbReference type="GO" id="GO:0000160">
    <property type="term" value="P:phosphorelay signal transduction system"/>
    <property type="evidence" value="ECO:0007669"/>
    <property type="project" value="InterPro"/>
</dbReference>
<dbReference type="SMART" id="SM00448">
    <property type="entry name" value="REC"/>
    <property type="match status" value="1"/>
</dbReference>
<dbReference type="Gene3D" id="3.40.50.2300">
    <property type="match status" value="1"/>
</dbReference>
<keyword evidence="1" id="KW-0597">Phosphoprotein</keyword>
<proteinExistence type="predicted"/>
<dbReference type="EMBL" id="VSZS01000054">
    <property type="protein sequence ID" value="TYR34991.1"/>
    <property type="molecule type" value="Genomic_DNA"/>
</dbReference>
<gene>
    <name evidence="3" type="ORF">FY036_03645</name>
</gene>